<feature type="region of interest" description="Disordered" evidence="1">
    <location>
        <begin position="1"/>
        <end position="26"/>
    </location>
</feature>
<evidence type="ECO:0000313" key="4">
    <source>
        <dbReference type="Proteomes" id="UP001447516"/>
    </source>
</evidence>
<comment type="caution">
    <text evidence="3">The sequence shown here is derived from an EMBL/GenBank/DDBJ whole genome shotgun (WGS) entry which is preliminary data.</text>
</comment>
<accession>A0ABV0AK35</accession>
<sequence length="206" mass="20786">MDATASPRTPATAHHSAARTDDPAGGRPAVAPVAVAPVVAAAASLTLGVTQILHTQTVPFASAGDYVAEGAYALYLIAAIGAVLALRRVHRPARGWGRTGDAGALLYGLGHAVVAVPVTATFVLAVNPPDPLGALYAPGIVLWLAGLVPLAVAAFRCALVPRAVAVALPATLPLTMALGTTGPLVEALTWAVLAFAIVRAARRRAH</sequence>
<feature type="transmembrane region" description="Helical" evidence="2">
    <location>
        <begin position="159"/>
        <end position="178"/>
    </location>
</feature>
<organism evidence="3 4">
    <name type="scientific">Microbispora maris</name>
    <dbReference type="NCBI Taxonomy" id="3144104"/>
    <lineage>
        <taxon>Bacteria</taxon>
        <taxon>Bacillati</taxon>
        <taxon>Actinomycetota</taxon>
        <taxon>Actinomycetes</taxon>
        <taxon>Streptosporangiales</taxon>
        <taxon>Streptosporangiaceae</taxon>
        <taxon>Microbispora</taxon>
    </lineage>
</organism>
<name>A0ABV0AK35_9ACTN</name>
<evidence type="ECO:0000313" key="3">
    <source>
        <dbReference type="EMBL" id="MEN3534120.1"/>
    </source>
</evidence>
<feature type="transmembrane region" description="Helical" evidence="2">
    <location>
        <begin position="102"/>
        <end position="126"/>
    </location>
</feature>
<dbReference type="EMBL" id="JBDJAW010000002">
    <property type="protein sequence ID" value="MEN3534120.1"/>
    <property type="molecule type" value="Genomic_DNA"/>
</dbReference>
<evidence type="ECO:0000256" key="2">
    <source>
        <dbReference type="SAM" id="Phobius"/>
    </source>
</evidence>
<reference evidence="3 4" key="1">
    <citation type="submission" date="2024-05" db="EMBL/GenBank/DDBJ databases">
        <title>Microbispora sp.ZYX-F-249.</title>
        <authorList>
            <person name="Xie H."/>
        </authorList>
    </citation>
    <scope>NUCLEOTIDE SEQUENCE [LARGE SCALE GENOMIC DNA]</scope>
    <source>
        <strain evidence="3 4">ZYX-F-249</strain>
    </source>
</reference>
<keyword evidence="2" id="KW-0472">Membrane</keyword>
<gene>
    <name evidence="3" type="ORF">AAH991_03315</name>
</gene>
<dbReference type="Proteomes" id="UP001447516">
    <property type="component" value="Unassembled WGS sequence"/>
</dbReference>
<keyword evidence="2" id="KW-1133">Transmembrane helix</keyword>
<keyword evidence="2" id="KW-0812">Transmembrane</keyword>
<evidence type="ECO:0000256" key="1">
    <source>
        <dbReference type="SAM" id="MobiDB-lite"/>
    </source>
</evidence>
<protein>
    <recommendedName>
        <fullName evidence="5">DUF4386 family protein</fullName>
    </recommendedName>
</protein>
<feature type="transmembrane region" description="Helical" evidence="2">
    <location>
        <begin position="132"/>
        <end position="152"/>
    </location>
</feature>
<feature type="transmembrane region" description="Helical" evidence="2">
    <location>
        <begin position="29"/>
        <end position="52"/>
    </location>
</feature>
<evidence type="ECO:0008006" key="5">
    <source>
        <dbReference type="Google" id="ProtNLM"/>
    </source>
</evidence>
<proteinExistence type="predicted"/>
<feature type="transmembrane region" description="Helical" evidence="2">
    <location>
        <begin position="72"/>
        <end position="90"/>
    </location>
</feature>
<dbReference type="RefSeq" id="WP_346224224.1">
    <property type="nucleotide sequence ID" value="NZ_JBDJAW010000002.1"/>
</dbReference>
<keyword evidence="4" id="KW-1185">Reference proteome</keyword>